<evidence type="ECO:0000256" key="3">
    <source>
        <dbReference type="ARBA" id="ARBA00022449"/>
    </source>
</evidence>
<comment type="similarity">
    <text evidence="8">Belongs to the NhaC Na(+)/H(+) (TC 2.A.35) antiporter family.</text>
</comment>
<dbReference type="PANTHER" id="PTHR33451">
    <property type="entry name" value="MALATE-2H(+)/NA(+)-LACTATE ANTIPORTER"/>
    <property type="match status" value="1"/>
</dbReference>
<keyword evidence="2" id="KW-0813">Transport</keyword>
<keyword evidence="7 9" id="KW-0472">Membrane</keyword>
<keyword evidence="5 9" id="KW-0812">Transmembrane</keyword>
<dbReference type="NCBIfam" id="TIGR00931">
    <property type="entry name" value="antiport_nhaC"/>
    <property type="match status" value="1"/>
</dbReference>
<dbReference type="Proteomes" id="UP000241238">
    <property type="component" value="Chromosome"/>
</dbReference>
<dbReference type="InterPro" id="IPR018461">
    <property type="entry name" value="Na/H_Antiport_NhaC-like_C"/>
</dbReference>
<gene>
    <name evidence="11" type="primary">nhaC</name>
    <name evidence="11" type="ORF">C4N18_04895</name>
</gene>
<comment type="subcellular location">
    <subcellularLocation>
        <location evidence="1">Cell membrane</location>
        <topology evidence="1">Multi-pass membrane protein</topology>
    </subcellularLocation>
</comment>
<evidence type="ECO:0000256" key="7">
    <source>
        <dbReference type="ARBA" id="ARBA00023136"/>
    </source>
</evidence>
<evidence type="ECO:0000313" key="11">
    <source>
        <dbReference type="EMBL" id="AVQ30589.1"/>
    </source>
</evidence>
<accession>A0ABN5JFT9</accession>
<feature type="transmembrane region" description="Helical" evidence="9">
    <location>
        <begin position="237"/>
        <end position="258"/>
    </location>
</feature>
<proteinExistence type="inferred from homology"/>
<dbReference type="EMBL" id="CP028103">
    <property type="protein sequence ID" value="AVQ30589.1"/>
    <property type="molecule type" value="Genomic_DNA"/>
</dbReference>
<organism evidence="11 12">
    <name type="scientific">Fusobacterium varium ATCC 27725</name>
    <dbReference type="NCBI Taxonomy" id="469618"/>
    <lineage>
        <taxon>Bacteria</taxon>
        <taxon>Fusobacteriati</taxon>
        <taxon>Fusobacteriota</taxon>
        <taxon>Fusobacteriia</taxon>
        <taxon>Fusobacteriales</taxon>
        <taxon>Fusobacteriaceae</taxon>
        <taxon>Fusobacterium</taxon>
    </lineage>
</organism>
<feature type="transmembrane region" description="Helical" evidence="9">
    <location>
        <begin position="193"/>
        <end position="217"/>
    </location>
</feature>
<keyword evidence="4" id="KW-1003">Cell membrane</keyword>
<dbReference type="Pfam" id="PF03553">
    <property type="entry name" value="Na_H_antiporter"/>
    <property type="match status" value="1"/>
</dbReference>
<evidence type="ECO:0000256" key="8">
    <source>
        <dbReference type="ARBA" id="ARBA00038435"/>
    </source>
</evidence>
<keyword evidence="6 9" id="KW-1133">Transmembrane helix</keyword>
<dbReference type="GeneID" id="77467321"/>
<dbReference type="InterPro" id="IPR004770">
    <property type="entry name" value="Na/H_antiport_NhaC"/>
</dbReference>
<evidence type="ECO:0000256" key="2">
    <source>
        <dbReference type="ARBA" id="ARBA00022448"/>
    </source>
</evidence>
<feature type="transmembrane region" description="Helical" evidence="9">
    <location>
        <begin position="265"/>
        <end position="286"/>
    </location>
</feature>
<name>A0ABN5JFT9_FUSVA</name>
<evidence type="ECO:0000256" key="4">
    <source>
        <dbReference type="ARBA" id="ARBA00022475"/>
    </source>
</evidence>
<dbReference type="PANTHER" id="PTHR33451:SF3">
    <property type="entry name" value="MALATE-2H(+)_NA(+)-LACTATE ANTIPORTER"/>
    <property type="match status" value="1"/>
</dbReference>
<feature type="transmembrane region" description="Helical" evidence="9">
    <location>
        <begin position="112"/>
        <end position="135"/>
    </location>
</feature>
<keyword evidence="12" id="KW-1185">Reference proteome</keyword>
<evidence type="ECO:0000256" key="1">
    <source>
        <dbReference type="ARBA" id="ARBA00004651"/>
    </source>
</evidence>
<feature type="transmembrane region" description="Helical" evidence="9">
    <location>
        <begin position="39"/>
        <end position="57"/>
    </location>
</feature>
<feature type="domain" description="Na+/H+ antiporter NhaC-like C-terminal" evidence="10">
    <location>
        <begin position="164"/>
        <end position="456"/>
    </location>
</feature>
<feature type="transmembrane region" description="Helical" evidence="9">
    <location>
        <begin position="355"/>
        <end position="377"/>
    </location>
</feature>
<evidence type="ECO:0000256" key="6">
    <source>
        <dbReference type="ARBA" id="ARBA00022989"/>
    </source>
</evidence>
<keyword evidence="3" id="KW-0050">Antiport</keyword>
<dbReference type="InterPro" id="IPR052180">
    <property type="entry name" value="NhaC_Na-H+_Antiporter"/>
</dbReference>
<dbReference type="RefSeq" id="WP_005951741.1">
    <property type="nucleotide sequence ID" value="NZ_CP028103.1"/>
</dbReference>
<evidence type="ECO:0000256" key="5">
    <source>
        <dbReference type="ARBA" id="ARBA00022692"/>
    </source>
</evidence>
<evidence type="ECO:0000256" key="9">
    <source>
        <dbReference type="SAM" id="Phobius"/>
    </source>
</evidence>
<protein>
    <submittedName>
        <fullName evidence="11">Na+/H+ antiporter NhaC</fullName>
    </submittedName>
</protein>
<feature type="transmembrane region" description="Helical" evidence="9">
    <location>
        <begin position="12"/>
        <end position="33"/>
    </location>
</feature>
<feature type="transmembrane region" description="Helical" evidence="9">
    <location>
        <begin position="443"/>
        <end position="462"/>
    </location>
</feature>
<reference evidence="12" key="1">
    <citation type="journal article" date="2018" name="MSphere">
        <title>Fusobacterium Genomics Using MinION and Illumina Sequencing Enables Genome Completion and Correction.</title>
        <authorList>
            <person name="Todd S.M."/>
            <person name="Settlage R.E."/>
            <person name="Lahmers K.K."/>
            <person name="Slade D.J."/>
        </authorList>
    </citation>
    <scope>NUCLEOTIDE SEQUENCE [LARGE SCALE GENOMIC DNA]</scope>
    <source>
        <strain evidence="12">ATCC 27725</strain>
    </source>
</reference>
<evidence type="ECO:0000313" key="12">
    <source>
        <dbReference type="Proteomes" id="UP000241238"/>
    </source>
</evidence>
<sequence>MSEKNKIVRLPNKVEAAIPIIFLLTIMITNYALGWGLDPHIPVTLSCGVAMIIGKLCGYNYKEMLASGLEAINQSLEAIIIILLVGCLIGSFTACGTIPAVVYYGLKLFTPAIFLPFVTLLCAVVGIALGSAWTVSATLGIAFMAIGTTMGLNPALIAGAILSGACCGDKFSPLSDSTNLAAGSAQTGLFDHVAAMVTTTLPSLIIATIIFAFFSFSKVETYDPTLANELSDAIIEHYAYMSPILLIPILLIIVVAVIKMPAIPSVVLLSLIGCAFALIFQGAGIADCIKMLHYGYEAESGNALFTKLVNRGGMDSMLWTNNLVIVAVAFGGILQKIGSVESLLGGLIKKVRTPFQLVVVTIATSMFCITTMCDQYLGLIIPASMYKDNFDEMGLGRNMLSRTLEDGGTLWSPLIPWSSCGAYHAAVLGVPTLSYLPYCFMNIINPIYAILTLSWGGNILYADGSRTNMFGKLKKGRGPAGAPDEAYEKAMKALAKIRNTENYNGLQEKIS</sequence>
<feature type="transmembrane region" description="Helical" evidence="9">
    <location>
        <begin position="78"/>
        <end position="106"/>
    </location>
</feature>
<evidence type="ECO:0000259" key="10">
    <source>
        <dbReference type="Pfam" id="PF03553"/>
    </source>
</evidence>